<dbReference type="EMBL" id="VTPC01051690">
    <property type="protein sequence ID" value="KAF2890480.1"/>
    <property type="molecule type" value="Genomic_DNA"/>
</dbReference>
<name>A0A8K0CN70_IGNLU</name>
<dbReference type="Proteomes" id="UP000801492">
    <property type="component" value="Unassembled WGS sequence"/>
</dbReference>
<proteinExistence type="predicted"/>
<gene>
    <name evidence="1" type="ORF">ILUMI_15693</name>
</gene>
<feature type="non-terminal residue" evidence="1">
    <location>
        <position position="1"/>
    </location>
</feature>
<organism evidence="1 2">
    <name type="scientific">Ignelater luminosus</name>
    <name type="common">Cucubano</name>
    <name type="synonym">Pyrophorus luminosus</name>
    <dbReference type="NCBI Taxonomy" id="2038154"/>
    <lineage>
        <taxon>Eukaryota</taxon>
        <taxon>Metazoa</taxon>
        <taxon>Ecdysozoa</taxon>
        <taxon>Arthropoda</taxon>
        <taxon>Hexapoda</taxon>
        <taxon>Insecta</taxon>
        <taxon>Pterygota</taxon>
        <taxon>Neoptera</taxon>
        <taxon>Endopterygota</taxon>
        <taxon>Coleoptera</taxon>
        <taxon>Polyphaga</taxon>
        <taxon>Elateriformia</taxon>
        <taxon>Elateroidea</taxon>
        <taxon>Elateridae</taxon>
        <taxon>Agrypninae</taxon>
        <taxon>Pyrophorini</taxon>
        <taxon>Ignelater</taxon>
    </lineage>
</organism>
<evidence type="ECO:0000313" key="2">
    <source>
        <dbReference type="Proteomes" id="UP000801492"/>
    </source>
</evidence>
<comment type="caution">
    <text evidence="1">The sequence shown here is derived from an EMBL/GenBank/DDBJ whole genome shotgun (WGS) entry which is preliminary data.</text>
</comment>
<dbReference type="AlphaFoldDB" id="A0A8K0CN70"/>
<reference evidence="1" key="1">
    <citation type="submission" date="2019-08" db="EMBL/GenBank/DDBJ databases">
        <title>The genome of the North American firefly Photinus pyralis.</title>
        <authorList>
            <consortium name="Photinus pyralis genome working group"/>
            <person name="Fallon T.R."/>
            <person name="Sander Lower S.E."/>
            <person name="Weng J.-K."/>
        </authorList>
    </citation>
    <scope>NUCLEOTIDE SEQUENCE</scope>
    <source>
        <strain evidence="1">TRF0915ILg1</strain>
        <tissue evidence="1">Whole body</tissue>
    </source>
</reference>
<protein>
    <submittedName>
        <fullName evidence="1">Uncharacterized protein</fullName>
    </submittedName>
</protein>
<accession>A0A8K0CN70</accession>
<keyword evidence="2" id="KW-1185">Reference proteome</keyword>
<evidence type="ECO:0000313" key="1">
    <source>
        <dbReference type="EMBL" id="KAF2890480.1"/>
    </source>
</evidence>
<sequence>AVQRLFPLECNGDASSFTNVQPKVLEEGEMSSEMVQEESARANVSAHSDKSRAPVQKVSVMRSGRVVKVPNRHRLNSV</sequence>
<dbReference type="OrthoDB" id="6436901at2759"/>